<evidence type="ECO:0008006" key="4">
    <source>
        <dbReference type="Google" id="ProtNLM"/>
    </source>
</evidence>
<organism evidence="2 3">
    <name type="scientific">Chrysochromulina tobinii</name>
    <dbReference type="NCBI Taxonomy" id="1460289"/>
    <lineage>
        <taxon>Eukaryota</taxon>
        <taxon>Haptista</taxon>
        <taxon>Haptophyta</taxon>
        <taxon>Prymnesiophyceae</taxon>
        <taxon>Prymnesiales</taxon>
        <taxon>Chrysochromulinaceae</taxon>
        <taxon>Chrysochromulina</taxon>
    </lineage>
</organism>
<evidence type="ECO:0000313" key="2">
    <source>
        <dbReference type="EMBL" id="KOO33201.1"/>
    </source>
</evidence>
<dbReference type="OrthoDB" id="428159at2759"/>
<evidence type="ECO:0000256" key="1">
    <source>
        <dbReference type="SAM" id="MobiDB-lite"/>
    </source>
</evidence>
<name>A0A0M0K2V5_9EUKA</name>
<proteinExistence type="predicted"/>
<accession>A0A0M0K2V5</accession>
<comment type="caution">
    <text evidence="2">The sequence shown here is derived from an EMBL/GenBank/DDBJ whole genome shotgun (WGS) entry which is preliminary data.</text>
</comment>
<feature type="region of interest" description="Disordered" evidence="1">
    <location>
        <begin position="737"/>
        <end position="765"/>
    </location>
</feature>
<sequence length="1004" mass="107085">MFAFDGFIRRELDKLIGTAGDAKVSVKGGNVVIEDCHFDEAAFEDIIFPPTDPMLPPLRLGTMHVRKLAITIPWGNFSKGFIDVELDGLSINCYRRPLEEATSEMLRARREACVAGLMEQLISTLTAMTKDSKSKKKPKTKQDAKASKPATDEPDTGGGGPFGRFVRGIVRQVLQSFRPIVRLTNVHIRYEDLLSDTSSPMALGLTIQRLFIQHPDSPYSEMIEDPEMQPVKDVTSLELNLDGVGLYMHTASMGVQSVIGGGPAAQAAAEAAGSASNAKKLSAGEARRLAASGGGADDRTVGAMGALFGELMRGGDDGPHGPQQWLLRPIRVSGKVHVNVGVFIKAPTRWDWNHLAVANLTVSPIRLAVSEAQATSLVAAGAALAVMPARYLFVMLRPAVWNPRAVLRAAMNAVRMALITVSPSTRLRNAIRDRSKYQKVLVHALLELRKRDGSATPQLEDIKHVTSTDKLPLASVPMTLVDSARPQDALLEMDALSTPMQIAMWRIVAWSQAKEAAEQEKLQGKKGGRAASLLSGLSSAKKSVVNSDELMAASDAVTQIGDPGEEQGEDPLAGAPRHFNLVCANLRVLEISLKLVIDDSANHGSLTLEAGAKTGASSALAAKTVTTTTTTVNLDGSVTTTTSVTTFEPPVRDAPISTALGVRIGPIVARAWVAPKEGIRAHAAIGELVIEHSTARGGHRMQPLVCFPGETDIPDTSPLLGPPMPETEEPRPALFGFFGGGRKKTPPPPSPASEGGGPAGAPVASPPAVHAVVTLPPEQPPGEMPLDGSLKASIVIDRGDLRLAPHQLHELFLAYFTPLDRALDLMPGPALARDKLAELRLFTEGMLTKPWWAILSALPATAEGLSGAMPALMPLDITATIRHGLSLHILAEPPVDAEPLAPLVPLAMVRVPPLRIQLAPASSTEVKSEYKEVRIGLTLDGDVVLGAPKAPKPFRPFSGPEARPSVETSRMMPMLISEQMQLVERLAEEEPWAVRADASAKCSV</sequence>
<reference evidence="3" key="1">
    <citation type="journal article" date="2015" name="PLoS Genet.">
        <title>Genome Sequence and Transcriptome Analyses of Chrysochromulina tobin: Metabolic Tools for Enhanced Algal Fitness in the Prominent Order Prymnesiales (Haptophyceae).</title>
        <authorList>
            <person name="Hovde B.T."/>
            <person name="Deodato C.R."/>
            <person name="Hunsperger H.M."/>
            <person name="Ryken S.A."/>
            <person name="Yost W."/>
            <person name="Jha R.K."/>
            <person name="Patterson J."/>
            <person name="Monnat R.J. Jr."/>
            <person name="Barlow S.B."/>
            <person name="Starkenburg S.R."/>
            <person name="Cattolico R.A."/>
        </authorList>
    </citation>
    <scope>NUCLEOTIDE SEQUENCE</scope>
    <source>
        <strain evidence="3">CCMP291</strain>
    </source>
</reference>
<dbReference type="AlphaFoldDB" id="A0A0M0K2V5"/>
<feature type="region of interest" description="Disordered" evidence="1">
    <location>
        <begin position="128"/>
        <end position="161"/>
    </location>
</feature>
<dbReference type="EMBL" id="JWZX01001576">
    <property type="protein sequence ID" value="KOO33201.1"/>
    <property type="molecule type" value="Genomic_DNA"/>
</dbReference>
<dbReference type="Proteomes" id="UP000037460">
    <property type="component" value="Unassembled WGS sequence"/>
</dbReference>
<gene>
    <name evidence="2" type="ORF">Ctob_004292</name>
</gene>
<keyword evidence="3" id="KW-1185">Reference proteome</keyword>
<evidence type="ECO:0000313" key="3">
    <source>
        <dbReference type="Proteomes" id="UP000037460"/>
    </source>
</evidence>
<protein>
    <recommendedName>
        <fullName evidence="4">Chorein N-terminal domain-containing protein</fullName>
    </recommendedName>
</protein>